<dbReference type="Pfam" id="PF04397">
    <property type="entry name" value="LytTR"/>
    <property type="match status" value="1"/>
</dbReference>
<proteinExistence type="predicted"/>
<evidence type="ECO:0000313" key="5">
    <source>
        <dbReference type="Proteomes" id="UP000824267"/>
    </source>
</evidence>
<dbReference type="GO" id="GO:0000156">
    <property type="term" value="F:phosphorelay response regulator activity"/>
    <property type="evidence" value="ECO:0007669"/>
    <property type="project" value="InterPro"/>
</dbReference>
<dbReference type="InterPro" id="IPR007492">
    <property type="entry name" value="LytTR_DNA-bd_dom"/>
</dbReference>
<feature type="domain" description="HTH LytTR-type" evidence="3">
    <location>
        <begin position="134"/>
        <end position="208"/>
    </location>
</feature>
<comment type="caution">
    <text evidence="4">The sequence shown here is derived from an EMBL/GenBank/DDBJ whole genome shotgun (WGS) entry which is preliminary data.</text>
</comment>
<dbReference type="AlphaFoldDB" id="A0A9D1UGP8"/>
<evidence type="ECO:0000256" key="1">
    <source>
        <dbReference type="PROSITE-ProRule" id="PRU00169"/>
    </source>
</evidence>
<sequence>MQLTCIAIDDEPLALSLMDSYIKKTSFLEGLGCFNSALEALETIKTQKPDIIFLDIQMPNLNGMDFAKNIDEDSKIVFTTAFDQYAIEGYKVNACDYLLKPISYKDFFEAVGKIYSSKCKQESQVKNSNSPDGMFVKADGKFVKVLFNRITYIEAVKDYIKICFDDKTAMPLMSLNRMKNIENELPENFVRIHKSFIINTEKIDCIERNHVIIGNARIPIGGYLNTSREIKDMKTLS</sequence>
<accession>A0A9D1UGP8</accession>
<evidence type="ECO:0000313" key="4">
    <source>
        <dbReference type="EMBL" id="HIW87177.1"/>
    </source>
</evidence>
<feature type="domain" description="Response regulatory" evidence="2">
    <location>
        <begin position="4"/>
        <end position="115"/>
    </location>
</feature>
<dbReference type="Gene3D" id="2.40.50.1020">
    <property type="entry name" value="LytTr DNA-binding domain"/>
    <property type="match status" value="1"/>
</dbReference>
<dbReference type="InterPro" id="IPR001789">
    <property type="entry name" value="Sig_transdc_resp-reg_receiver"/>
</dbReference>
<dbReference type="GO" id="GO:0003677">
    <property type="term" value="F:DNA binding"/>
    <property type="evidence" value="ECO:0007669"/>
    <property type="project" value="InterPro"/>
</dbReference>
<evidence type="ECO:0000259" key="2">
    <source>
        <dbReference type="PROSITE" id="PS50110"/>
    </source>
</evidence>
<dbReference type="PROSITE" id="PS50930">
    <property type="entry name" value="HTH_LYTTR"/>
    <property type="match status" value="1"/>
</dbReference>
<dbReference type="SUPFAM" id="SSF52172">
    <property type="entry name" value="CheY-like"/>
    <property type="match status" value="1"/>
</dbReference>
<reference evidence="4" key="2">
    <citation type="submission" date="2021-04" db="EMBL/GenBank/DDBJ databases">
        <authorList>
            <person name="Gilroy R."/>
        </authorList>
    </citation>
    <scope>NUCLEOTIDE SEQUENCE</scope>
    <source>
        <strain evidence="4">Gambia16-930</strain>
    </source>
</reference>
<protein>
    <submittedName>
        <fullName evidence="4">Response regulator transcription factor</fullName>
    </submittedName>
</protein>
<organism evidence="4 5">
    <name type="scientific">Candidatus Onthomorpha intestinigallinarum</name>
    <dbReference type="NCBI Taxonomy" id="2840880"/>
    <lineage>
        <taxon>Bacteria</taxon>
        <taxon>Pseudomonadati</taxon>
        <taxon>Bacteroidota</taxon>
        <taxon>Bacteroidia</taxon>
        <taxon>Bacteroidales</taxon>
        <taxon>Candidatus Onthomorpha</taxon>
    </lineage>
</organism>
<dbReference type="InterPro" id="IPR011006">
    <property type="entry name" value="CheY-like_superfamily"/>
</dbReference>
<dbReference type="Gene3D" id="3.40.50.2300">
    <property type="match status" value="1"/>
</dbReference>
<dbReference type="PANTHER" id="PTHR37299">
    <property type="entry name" value="TRANSCRIPTIONAL REGULATOR-RELATED"/>
    <property type="match status" value="1"/>
</dbReference>
<dbReference type="EMBL" id="DXGG01000093">
    <property type="protein sequence ID" value="HIW87177.1"/>
    <property type="molecule type" value="Genomic_DNA"/>
</dbReference>
<reference evidence="4" key="1">
    <citation type="journal article" date="2021" name="PeerJ">
        <title>Extensive microbial diversity within the chicken gut microbiome revealed by metagenomics and culture.</title>
        <authorList>
            <person name="Gilroy R."/>
            <person name="Ravi A."/>
            <person name="Getino M."/>
            <person name="Pursley I."/>
            <person name="Horton D.L."/>
            <person name="Alikhan N.F."/>
            <person name="Baker D."/>
            <person name="Gharbi K."/>
            <person name="Hall N."/>
            <person name="Watson M."/>
            <person name="Adriaenssens E.M."/>
            <person name="Foster-Nyarko E."/>
            <person name="Jarju S."/>
            <person name="Secka A."/>
            <person name="Antonio M."/>
            <person name="Oren A."/>
            <person name="Chaudhuri R.R."/>
            <person name="La Ragione R."/>
            <person name="Hildebrand F."/>
            <person name="Pallen M.J."/>
        </authorList>
    </citation>
    <scope>NUCLEOTIDE SEQUENCE</scope>
    <source>
        <strain evidence="4">Gambia16-930</strain>
    </source>
</reference>
<dbReference type="InterPro" id="IPR046947">
    <property type="entry name" value="LytR-like"/>
</dbReference>
<gene>
    <name evidence="4" type="ORF">IAC47_02760</name>
</gene>
<dbReference type="Proteomes" id="UP000824267">
    <property type="component" value="Unassembled WGS sequence"/>
</dbReference>
<evidence type="ECO:0000259" key="3">
    <source>
        <dbReference type="PROSITE" id="PS50930"/>
    </source>
</evidence>
<feature type="modified residue" description="4-aspartylphosphate" evidence="1">
    <location>
        <position position="55"/>
    </location>
</feature>
<dbReference type="SMART" id="SM00850">
    <property type="entry name" value="LytTR"/>
    <property type="match status" value="1"/>
</dbReference>
<dbReference type="SMART" id="SM00448">
    <property type="entry name" value="REC"/>
    <property type="match status" value="1"/>
</dbReference>
<name>A0A9D1UGP8_9BACT</name>
<dbReference type="PANTHER" id="PTHR37299:SF1">
    <property type="entry name" value="STAGE 0 SPORULATION PROTEIN A HOMOLOG"/>
    <property type="match status" value="1"/>
</dbReference>
<keyword evidence="1" id="KW-0597">Phosphoprotein</keyword>
<feature type="non-terminal residue" evidence="4">
    <location>
        <position position="237"/>
    </location>
</feature>
<dbReference type="PROSITE" id="PS50110">
    <property type="entry name" value="RESPONSE_REGULATORY"/>
    <property type="match status" value="1"/>
</dbReference>
<dbReference type="Pfam" id="PF00072">
    <property type="entry name" value="Response_reg"/>
    <property type="match status" value="1"/>
</dbReference>